<gene>
    <name evidence="2" type="primary">ypjA</name>
    <name evidence="2" type="ORF">J34TS1_42870</name>
</gene>
<feature type="transmembrane region" description="Helical" evidence="1">
    <location>
        <begin position="16"/>
        <end position="36"/>
    </location>
</feature>
<reference evidence="2 3" key="1">
    <citation type="submission" date="2021-03" db="EMBL/GenBank/DDBJ databases">
        <title>Antimicrobial resistance genes in bacteria isolated from Japanese honey, and their potential for conferring macrolide and lincosamide resistance in the American foulbrood pathogen Paenibacillus larvae.</title>
        <authorList>
            <person name="Okamoto M."/>
            <person name="Kumagai M."/>
            <person name="Kanamori H."/>
            <person name="Takamatsu D."/>
        </authorList>
    </citation>
    <scope>NUCLEOTIDE SEQUENCE [LARGE SCALE GENOMIC DNA]</scope>
    <source>
        <strain evidence="2 3">J34TS1</strain>
    </source>
</reference>
<feature type="transmembrane region" description="Helical" evidence="1">
    <location>
        <begin position="182"/>
        <end position="202"/>
    </location>
</feature>
<keyword evidence="1" id="KW-0472">Membrane</keyword>
<accession>A0A919YJN4</accession>
<sequence>MSISFFWSRAFLTNRFVLWLLFWCNLVGTIYGYMWYGAQMKYTLTHHPIWQVIFVPDSPTASLFFTIGVFFLLYPPKSPFVKGFSFLMESLAVVTSVKYGIWAVSIIFAGAVYGDHLVWQDWMLVGSHLIMVVEALLFVRFFRFGAMMLIPAAVWTFLNDIVDYTYGVFPWLPPQLNDHLLGVQYFTLSLTLFSVLISWAAVRFAKRKFI</sequence>
<dbReference type="InterPro" id="IPR009845">
    <property type="entry name" value="DUF1405"/>
</dbReference>
<dbReference type="PANTHER" id="PTHR40042">
    <property type="entry name" value="HYPOTHETICAL MEMBRANE SPANNING PROTEIN"/>
    <property type="match status" value="1"/>
</dbReference>
<keyword evidence="3" id="KW-1185">Reference proteome</keyword>
<keyword evidence="1" id="KW-1133">Transmembrane helix</keyword>
<dbReference type="AlphaFoldDB" id="A0A919YJN4"/>
<evidence type="ECO:0008006" key="4">
    <source>
        <dbReference type="Google" id="ProtNLM"/>
    </source>
</evidence>
<evidence type="ECO:0000256" key="1">
    <source>
        <dbReference type="SAM" id="Phobius"/>
    </source>
</evidence>
<dbReference type="EMBL" id="BORT01000022">
    <property type="protein sequence ID" value="GIO49522.1"/>
    <property type="molecule type" value="Genomic_DNA"/>
</dbReference>
<dbReference type="PANTHER" id="PTHR40042:SF1">
    <property type="entry name" value="DUF1405 DOMAIN-CONTAINING PROTEIN"/>
    <property type="match status" value="1"/>
</dbReference>
<name>A0A919YJN4_9BACL</name>
<dbReference type="Proteomes" id="UP000682811">
    <property type="component" value="Unassembled WGS sequence"/>
</dbReference>
<dbReference type="Pfam" id="PF07187">
    <property type="entry name" value="DUF1405"/>
    <property type="match status" value="1"/>
</dbReference>
<comment type="caution">
    <text evidence="2">The sequence shown here is derived from an EMBL/GenBank/DDBJ whole genome shotgun (WGS) entry which is preliminary data.</text>
</comment>
<evidence type="ECO:0000313" key="3">
    <source>
        <dbReference type="Proteomes" id="UP000682811"/>
    </source>
</evidence>
<keyword evidence="1" id="KW-0812">Transmembrane</keyword>
<proteinExistence type="predicted"/>
<feature type="transmembrane region" description="Helical" evidence="1">
    <location>
        <begin position="48"/>
        <end position="74"/>
    </location>
</feature>
<evidence type="ECO:0000313" key="2">
    <source>
        <dbReference type="EMBL" id="GIO49522.1"/>
    </source>
</evidence>
<organism evidence="2 3">
    <name type="scientific">Paenibacillus azoreducens</name>
    <dbReference type="NCBI Taxonomy" id="116718"/>
    <lineage>
        <taxon>Bacteria</taxon>
        <taxon>Bacillati</taxon>
        <taxon>Bacillota</taxon>
        <taxon>Bacilli</taxon>
        <taxon>Bacillales</taxon>
        <taxon>Paenibacillaceae</taxon>
        <taxon>Paenibacillus</taxon>
    </lineage>
</organism>
<feature type="transmembrane region" description="Helical" evidence="1">
    <location>
        <begin position="86"/>
        <end position="113"/>
    </location>
</feature>
<protein>
    <recommendedName>
        <fullName evidence="4">DUF1405 domain-containing protein</fullName>
    </recommendedName>
</protein>
<feature type="transmembrane region" description="Helical" evidence="1">
    <location>
        <begin position="144"/>
        <end position="162"/>
    </location>
</feature>
<dbReference type="RefSeq" id="WP_212979998.1">
    <property type="nucleotide sequence ID" value="NZ_AP025343.1"/>
</dbReference>